<feature type="domain" description="HTH lysR-type" evidence="5">
    <location>
        <begin position="1"/>
        <end position="53"/>
    </location>
</feature>
<dbReference type="InterPro" id="IPR036388">
    <property type="entry name" value="WH-like_DNA-bd_sf"/>
</dbReference>
<reference evidence="6 7" key="2">
    <citation type="submission" date="2015-01" db="EMBL/GenBank/DDBJ databases">
        <authorList>
            <consortium name="NBRP consortium"/>
            <person name="Sawabe T."/>
            <person name="Meirelles P."/>
            <person name="Feng G."/>
            <person name="Sayaka M."/>
            <person name="Hattori M."/>
            <person name="Ohkuma M."/>
        </authorList>
    </citation>
    <scope>NUCLEOTIDE SEQUENCE [LARGE SCALE GENOMIC DNA]</scope>
    <source>
        <strain evidence="7">JCM 19241</strain>
    </source>
</reference>
<dbReference type="PANTHER" id="PTHR30118">
    <property type="entry name" value="HTH-TYPE TRANSCRIPTIONAL REGULATOR LEUO-RELATED"/>
    <property type="match status" value="1"/>
</dbReference>
<gene>
    <name evidence="6" type="ORF">JCM19241_1007</name>
</gene>
<comment type="caution">
    <text evidence="6">The sequence shown here is derived from an EMBL/GenBank/DDBJ whole genome shotgun (WGS) entry which is preliminary data.</text>
</comment>
<evidence type="ECO:0000313" key="6">
    <source>
        <dbReference type="EMBL" id="GAM74664.1"/>
    </source>
</evidence>
<evidence type="ECO:0000313" key="7">
    <source>
        <dbReference type="Proteomes" id="UP000031666"/>
    </source>
</evidence>
<proteinExistence type="inferred from homology"/>
<evidence type="ECO:0000256" key="4">
    <source>
        <dbReference type="ARBA" id="ARBA00023163"/>
    </source>
</evidence>
<dbReference type="EMBL" id="BBSC01000003">
    <property type="protein sequence ID" value="GAM74664.1"/>
    <property type="molecule type" value="Genomic_DNA"/>
</dbReference>
<dbReference type="Gene3D" id="3.40.190.10">
    <property type="entry name" value="Periplasmic binding protein-like II"/>
    <property type="match status" value="2"/>
</dbReference>
<keyword evidence="4" id="KW-0804">Transcription</keyword>
<evidence type="ECO:0000256" key="3">
    <source>
        <dbReference type="ARBA" id="ARBA00023125"/>
    </source>
</evidence>
<organism evidence="6 7">
    <name type="scientific">Vibrio ishigakensis</name>
    <dbReference type="NCBI Taxonomy" id="1481914"/>
    <lineage>
        <taxon>Bacteria</taxon>
        <taxon>Pseudomonadati</taxon>
        <taxon>Pseudomonadota</taxon>
        <taxon>Gammaproteobacteria</taxon>
        <taxon>Vibrionales</taxon>
        <taxon>Vibrionaceae</taxon>
        <taxon>Vibrio</taxon>
    </lineage>
</organism>
<dbReference type="PANTHER" id="PTHR30118:SF6">
    <property type="entry name" value="HTH-TYPE TRANSCRIPTIONAL REGULATOR LEUO"/>
    <property type="match status" value="1"/>
</dbReference>
<dbReference type="InterPro" id="IPR005119">
    <property type="entry name" value="LysR_subst-bd"/>
</dbReference>
<evidence type="ECO:0000256" key="2">
    <source>
        <dbReference type="ARBA" id="ARBA00023015"/>
    </source>
</evidence>
<name>A0A0B8QJC7_9VIBR</name>
<dbReference type="SUPFAM" id="SSF46785">
    <property type="entry name" value="Winged helix' DNA-binding domain"/>
    <property type="match status" value="1"/>
</dbReference>
<dbReference type="InterPro" id="IPR036390">
    <property type="entry name" value="WH_DNA-bd_sf"/>
</dbReference>
<dbReference type="Gene3D" id="1.10.10.10">
    <property type="entry name" value="Winged helix-like DNA-binding domain superfamily/Winged helix DNA-binding domain"/>
    <property type="match status" value="1"/>
</dbReference>
<dbReference type="AlphaFoldDB" id="A0A0B8QJC7"/>
<evidence type="ECO:0000256" key="1">
    <source>
        <dbReference type="ARBA" id="ARBA00009437"/>
    </source>
</evidence>
<dbReference type="InterPro" id="IPR050389">
    <property type="entry name" value="LysR-type_TF"/>
</dbReference>
<dbReference type="GO" id="GO:0003677">
    <property type="term" value="F:DNA binding"/>
    <property type="evidence" value="ECO:0007669"/>
    <property type="project" value="UniProtKB-KW"/>
</dbReference>
<dbReference type="PROSITE" id="PS50931">
    <property type="entry name" value="HTH_LYSR"/>
    <property type="match status" value="1"/>
</dbReference>
<dbReference type="Pfam" id="PF00126">
    <property type="entry name" value="HTH_1"/>
    <property type="match status" value="1"/>
</dbReference>
<protein>
    <submittedName>
        <fullName evidence="6">Transcriptional regulator</fullName>
    </submittedName>
</protein>
<dbReference type="Pfam" id="PF03466">
    <property type="entry name" value="LysR_substrate"/>
    <property type="match status" value="1"/>
</dbReference>
<reference evidence="6 7" key="1">
    <citation type="submission" date="2015-01" db="EMBL/GenBank/DDBJ databases">
        <title>Vibrio sp. C94 JCM 19241 whole genome shotgun sequence.</title>
        <authorList>
            <person name="Sawabe T."/>
            <person name="Meirelles P."/>
            <person name="Feng G."/>
            <person name="Sayaka M."/>
            <person name="Hattori M."/>
            <person name="Ohkuma M."/>
        </authorList>
    </citation>
    <scope>NUCLEOTIDE SEQUENCE [LARGE SCALE GENOMIC DNA]</scope>
    <source>
        <strain evidence="7">JCM 19241</strain>
    </source>
</reference>
<keyword evidence="2" id="KW-0805">Transcription regulation</keyword>
<dbReference type="SUPFAM" id="SSF53850">
    <property type="entry name" value="Periplasmic binding protein-like II"/>
    <property type="match status" value="1"/>
</dbReference>
<evidence type="ECO:0000259" key="5">
    <source>
        <dbReference type="PROSITE" id="PS50931"/>
    </source>
</evidence>
<sequence>MRTFVTVFQQNSFTRAAEVLDVSQPAVSMSIRRLEAQVGATLFVKNGRSIAPTAKAVELAEKLQQGLQLIESALSSENRFKVYCVEGISHLLKHDDNITFKVPPLDQNALLDQLRSQQIDLAIDTTTNKDSAFQIDLIRKEQIVLIAREGHPRLTNDTITEEEFYRESHVVYKTTRDGRQLLELFTAAPLKELIESREVYNQASMAMNVSDSDDVGVVFRTFAEKWAPKLKLKLFEMPMECITVPIHMIYHRRLEHDEAHKKMRKQIKKVLKNKA</sequence>
<dbReference type="InterPro" id="IPR000847">
    <property type="entry name" value="LysR_HTH_N"/>
</dbReference>
<dbReference type="STRING" id="1481914.JCM19241_1007"/>
<dbReference type="PRINTS" id="PR00039">
    <property type="entry name" value="HTHLYSR"/>
</dbReference>
<keyword evidence="3" id="KW-0238">DNA-binding</keyword>
<accession>A0A0B8QJC7</accession>
<dbReference type="GO" id="GO:0003700">
    <property type="term" value="F:DNA-binding transcription factor activity"/>
    <property type="evidence" value="ECO:0007669"/>
    <property type="project" value="InterPro"/>
</dbReference>
<dbReference type="Proteomes" id="UP000031666">
    <property type="component" value="Unassembled WGS sequence"/>
</dbReference>
<comment type="similarity">
    <text evidence="1">Belongs to the LysR transcriptional regulatory family.</text>
</comment>